<dbReference type="Pfam" id="PF25205">
    <property type="entry name" value="DUF7835"/>
    <property type="match status" value="1"/>
</dbReference>
<dbReference type="Proteomes" id="UP000291097">
    <property type="component" value="Unassembled WGS sequence"/>
</dbReference>
<evidence type="ECO:0000313" key="6">
    <source>
        <dbReference type="Proteomes" id="UP000291097"/>
    </source>
</evidence>
<evidence type="ECO:0000313" key="3">
    <source>
        <dbReference type="EMBL" id="SDD04715.1"/>
    </source>
</evidence>
<feature type="domain" description="DUF7835" evidence="1">
    <location>
        <begin position="3"/>
        <end position="68"/>
    </location>
</feature>
<protein>
    <recommendedName>
        <fullName evidence="1">DUF7835 domain-containing protein</fullName>
    </recommendedName>
</protein>
<dbReference type="EMBL" id="FOIC01000008">
    <property type="protein sequence ID" value="SET56646.1"/>
    <property type="molecule type" value="Genomic_DNA"/>
</dbReference>
<sequence length="68" mass="7824">MTMATTDDSVNGMTEYCDECDLETLHEVSVQLRTESLKKENAQFSREPYRVAECQRCGNRTSQRMNNA</sequence>
<dbReference type="EMBL" id="FMZP01000011">
    <property type="protein sequence ID" value="SDD04715.1"/>
    <property type="molecule type" value="Genomic_DNA"/>
</dbReference>
<reference evidence="5 7" key="1">
    <citation type="submission" date="2016-10" db="EMBL/GenBank/DDBJ databases">
        <authorList>
            <person name="Varghese N."/>
            <person name="Submissions S."/>
        </authorList>
    </citation>
    <scope>NUCLEOTIDE SEQUENCE [LARGE SCALE GENOMIC DNA]</scope>
    <source>
        <strain evidence="3 7">CDM_1</strain>
        <strain evidence="5">CDM_6</strain>
    </source>
</reference>
<dbReference type="AlphaFoldDB" id="A0A1I0FER0"/>
<evidence type="ECO:0000313" key="4">
    <source>
        <dbReference type="EMBL" id="SET56646.1"/>
    </source>
</evidence>
<reference evidence="4" key="2">
    <citation type="submission" date="2016-10" db="EMBL/GenBank/DDBJ databases">
        <authorList>
            <person name="de Groot N.N."/>
        </authorList>
    </citation>
    <scope>NUCLEOTIDE SEQUENCE [LARGE SCALE GENOMIC DNA]</scope>
    <source>
        <strain evidence="4">CDM_6</strain>
    </source>
</reference>
<accession>A0A1I0FER0</accession>
<dbReference type="EMBL" id="SHMP01000003">
    <property type="protein sequence ID" value="RZV12321.1"/>
    <property type="molecule type" value="Genomic_DNA"/>
</dbReference>
<evidence type="ECO:0000259" key="1">
    <source>
        <dbReference type="Pfam" id="PF25205"/>
    </source>
</evidence>
<evidence type="ECO:0000313" key="7">
    <source>
        <dbReference type="Proteomes" id="UP000324021"/>
    </source>
</evidence>
<evidence type="ECO:0000313" key="5">
    <source>
        <dbReference type="Proteomes" id="UP000199320"/>
    </source>
</evidence>
<dbReference type="Proteomes" id="UP000324021">
    <property type="component" value="Unassembled WGS sequence"/>
</dbReference>
<gene>
    <name evidence="2" type="ORF">BDK88_1226</name>
    <name evidence="4" type="ORF">SAMN04488694_108108</name>
    <name evidence="3" type="ORF">SAMN05192552_101190</name>
</gene>
<keyword evidence="5" id="KW-1185">Reference proteome</keyword>
<proteinExistence type="predicted"/>
<evidence type="ECO:0000313" key="2">
    <source>
        <dbReference type="EMBL" id="RZV12321.1"/>
    </source>
</evidence>
<organism evidence="4 5">
    <name type="scientific">Natrinema hispanicum</name>
    <dbReference type="NCBI Taxonomy" id="392421"/>
    <lineage>
        <taxon>Archaea</taxon>
        <taxon>Methanobacteriati</taxon>
        <taxon>Methanobacteriota</taxon>
        <taxon>Stenosarchaea group</taxon>
        <taxon>Halobacteria</taxon>
        <taxon>Halobacteriales</taxon>
        <taxon>Natrialbaceae</taxon>
        <taxon>Natrinema</taxon>
    </lineage>
</organism>
<dbReference type="Proteomes" id="UP000199320">
    <property type="component" value="Unassembled WGS sequence"/>
</dbReference>
<reference evidence="2 6" key="3">
    <citation type="submission" date="2019-02" db="EMBL/GenBank/DDBJ databases">
        <title>Genomic Encyclopedia of Archaeal and Bacterial Type Strains, Phase II (KMG-II): from individual species to whole genera.</title>
        <authorList>
            <person name="Goeker M."/>
        </authorList>
    </citation>
    <scope>NUCLEOTIDE SEQUENCE [LARGE SCALE GENOMIC DNA]</scope>
    <source>
        <strain evidence="2 6">DSM 18328</strain>
    </source>
</reference>
<name>A0A1I0FER0_9EURY</name>
<dbReference type="InterPro" id="IPR057157">
    <property type="entry name" value="DUF7835"/>
</dbReference>